<keyword evidence="11 14" id="KW-1133">Transmembrane helix</keyword>
<gene>
    <name evidence="17" type="ORF">EDC29_10948</name>
</gene>
<dbReference type="SMART" id="SM00387">
    <property type="entry name" value="HATPase_c"/>
    <property type="match status" value="1"/>
</dbReference>
<organism evidence="17 18">
    <name type="scientific">Marichromatium gracile</name>
    <name type="common">Chromatium gracile</name>
    <dbReference type="NCBI Taxonomy" id="1048"/>
    <lineage>
        <taxon>Bacteria</taxon>
        <taxon>Pseudomonadati</taxon>
        <taxon>Pseudomonadota</taxon>
        <taxon>Gammaproteobacteria</taxon>
        <taxon>Chromatiales</taxon>
        <taxon>Chromatiaceae</taxon>
        <taxon>Marichromatium</taxon>
    </lineage>
</organism>
<accession>A0A4R4A795</accession>
<dbReference type="CDD" id="cd00075">
    <property type="entry name" value="HATPase"/>
    <property type="match status" value="1"/>
</dbReference>
<dbReference type="NCBIfam" id="TIGR01386">
    <property type="entry name" value="cztS_silS_copS"/>
    <property type="match status" value="1"/>
</dbReference>
<keyword evidence="10 14" id="KW-0067">ATP-binding</keyword>
<keyword evidence="13 14" id="KW-0472">Membrane</keyword>
<dbReference type="InterPro" id="IPR004358">
    <property type="entry name" value="Sig_transdc_His_kin-like_C"/>
</dbReference>
<dbReference type="SUPFAM" id="SSF47384">
    <property type="entry name" value="Homodimeric domain of signal transducing histidine kinase"/>
    <property type="match status" value="1"/>
</dbReference>
<keyword evidence="3 14" id="KW-1003">Cell membrane</keyword>
<evidence type="ECO:0000256" key="11">
    <source>
        <dbReference type="ARBA" id="ARBA00022989"/>
    </source>
</evidence>
<evidence type="ECO:0000256" key="10">
    <source>
        <dbReference type="ARBA" id="ARBA00022840"/>
    </source>
</evidence>
<comment type="subcellular location">
    <subcellularLocation>
        <location evidence="2">Cell inner membrane</location>
        <topology evidence="2">Multi-pass membrane protein</topology>
    </subcellularLocation>
</comment>
<dbReference type="SMART" id="SM00304">
    <property type="entry name" value="HAMP"/>
    <property type="match status" value="1"/>
</dbReference>
<dbReference type="InterPro" id="IPR036097">
    <property type="entry name" value="HisK_dim/P_sf"/>
</dbReference>
<dbReference type="GO" id="GO:0005886">
    <property type="term" value="C:plasma membrane"/>
    <property type="evidence" value="ECO:0007669"/>
    <property type="project" value="UniProtKB-SubCell"/>
</dbReference>
<evidence type="ECO:0000313" key="18">
    <source>
        <dbReference type="Proteomes" id="UP000295247"/>
    </source>
</evidence>
<dbReference type="FunFam" id="3.30.565.10:FF:000006">
    <property type="entry name" value="Sensor histidine kinase WalK"/>
    <property type="match status" value="1"/>
</dbReference>
<evidence type="ECO:0000256" key="8">
    <source>
        <dbReference type="ARBA" id="ARBA00022741"/>
    </source>
</evidence>
<keyword evidence="6 14" id="KW-0808">Transferase</keyword>
<feature type="domain" description="Histidine kinase" evidence="15">
    <location>
        <begin position="252"/>
        <end position="465"/>
    </location>
</feature>
<dbReference type="SUPFAM" id="SSF55874">
    <property type="entry name" value="ATPase domain of HSP90 chaperone/DNA topoisomerase II/histidine kinase"/>
    <property type="match status" value="1"/>
</dbReference>
<dbReference type="InterPro" id="IPR003661">
    <property type="entry name" value="HisK_dim/P_dom"/>
</dbReference>
<evidence type="ECO:0000256" key="1">
    <source>
        <dbReference type="ARBA" id="ARBA00000085"/>
    </source>
</evidence>
<proteinExistence type="predicted"/>
<dbReference type="SMART" id="SM00388">
    <property type="entry name" value="HisKA"/>
    <property type="match status" value="1"/>
</dbReference>
<dbReference type="InterPro" id="IPR048590">
    <property type="entry name" value="CusS-like_sensor"/>
</dbReference>
<evidence type="ECO:0000256" key="5">
    <source>
        <dbReference type="ARBA" id="ARBA00022553"/>
    </source>
</evidence>
<evidence type="ECO:0000256" key="4">
    <source>
        <dbReference type="ARBA" id="ARBA00022519"/>
    </source>
</evidence>
<evidence type="ECO:0000256" key="7">
    <source>
        <dbReference type="ARBA" id="ARBA00022692"/>
    </source>
</evidence>
<dbReference type="InterPro" id="IPR006290">
    <property type="entry name" value="CztS_silS_copS"/>
</dbReference>
<dbReference type="Gene3D" id="1.10.287.130">
    <property type="match status" value="1"/>
</dbReference>
<keyword evidence="7 14" id="KW-0812">Transmembrane</keyword>
<dbReference type="GO" id="GO:0005524">
    <property type="term" value="F:ATP binding"/>
    <property type="evidence" value="ECO:0007669"/>
    <property type="project" value="UniProtKB-KW"/>
</dbReference>
<dbReference type="FunFam" id="1.10.287.130:FF:000001">
    <property type="entry name" value="Two-component sensor histidine kinase"/>
    <property type="match status" value="1"/>
</dbReference>
<evidence type="ECO:0000256" key="2">
    <source>
        <dbReference type="ARBA" id="ARBA00004429"/>
    </source>
</evidence>
<evidence type="ECO:0000256" key="6">
    <source>
        <dbReference type="ARBA" id="ARBA00022679"/>
    </source>
</evidence>
<dbReference type="InterPro" id="IPR003660">
    <property type="entry name" value="HAMP_dom"/>
</dbReference>
<dbReference type="Proteomes" id="UP000295247">
    <property type="component" value="Unassembled WGS sequence"/>
</dbReference>
<evidence type="ECO:0000259" key="15">
    <source>
        <dbReference type="PROSITE" id="PS50109"/>
    </source>
</evidence>
<dbReference type="Pfam" id="PF00672">
    <property type="entry name" value="HAMP"/>
    <property type="match status" value="1"/>
</dbReference>
<evidence type="ECO:0000256" key="13">
    <source>
        <dbReference type="ARBA" id="ARBA00023136"/>
    </source>
</evidence>
<dbReference type="Gene3D" id="6.10.340.10">
    <property type="match status" value="1"/>
</dbReference>
<sequence length="472" mass="51821">MRTPSLTVRLSLLFALSTTALLVGLGWTLERAVAAHFRALDREDLSGKLALVQRLLGTTETRSALKKRLEDIVIGHPDMVLWVRTAEGELIFERRAGLLPSNTFEPGEAAPPSRAAGDPPRWLQWRRGPYGFRGVLVELPLGPRGGESAWVAMGIDIGHHQRFMASLRHVLGLSVALTAVAAAGLGWGAVRMGLRPLRRVTSHVATLDASRLDARLPEAGVPVEIKVLVDDFNNMLARLEESFRRLSDFSADVAHELRTPLSNLTLQTQVALGAVREPEQYREILYSSLEEYERLARMINDMLFLAQADHGLLRPGTTVVDLADEARALFEYFEAWAEERGVGLELAGEAQTCGDPSMLRRALSNLLTNAIRHTEAGRSVRIELGHERDAVCVRVENPGPDIPPEQLSRLFDRFYRADPARTRHSEGGGLGLAIVRSIAQAHGGTARASSQGGLTRFELRLGRADRETSAGT</sequence>
<keyword evidence="8 14" id="KW-0547">Nucleotide-binding</keyword>
<evidence type="ECO:0000256" key="12">
    <source>
        <dbReference type="ARBA" id="ARBA00023012"/>
    </source>
</evidence>
<keyword evidence="4 14" id="KW-0997">Cell inner membrane</keyword>
<dbReference type="Pfam" id="PF00512">
    <property type="entry name" value="HisKA"/>
    <property type="match status" value="1"/>
</dbReference>
<dbReference type="PROSITE" id="PS50109">
    <property type="entry name" value="HIS_KIN"/>
    <property type="match status" value="1"/>
</dbReference>
<protein>
    <recommendedName>
        <fullName evidence="14">Sensor protein</fullName>
        <ecNumber evidence="14">2.7.13.3</ecNumber>
    </recommendedName>
</protein>
<name>A0A4R4A795_MARGR</name>
<reference evidence="17 18" key="1">
    <citation type="submission" date="2019-03" db="EMBL/GenBank/DDBJ databases">
        <title>Genomic Encyclopedia of Type Strains, Phase IV (KMG-IV): sequencing the most valuable type-strain genomes for metagenomic binning, comparative biology and taxonomic classification.</title>
        <authorList>
            <person name="Goeker M."/>
        </authorList>
    </citation>
    <scope>NUCLEOTIDE SEQUENCE [LARGE SCALE GENOMIC DNA]</scope>
    <source>
        <strain evidence="17 18">DSM 203</strain>
    </source>
</reference>
<dbReference type="SUPFAM" id="SSF158472">
    <property type="entry name" value="HAMP domain-like"/>
    <property type="match status" value="1"/>
</dbReference>
<evidence type="ECO:0000256" key="14">
    <source>
        <dbReference type="RuleBase" id="RU364088"/>
    </source>
</evidence>
<dbReference type="RefSeq" id="WP_132230205.1">
    <property type="nucleotide sequence ID" value="NZ_NRRH01000022.1"/>
</dbReference>
<dbReference type="Pfam" id="PF02518">
    <property type="entry name" value="HATPase_c"/>
    <property type="match status" value="1"/>
</dbReference>
<keyword evidence="5" id="KW-0597">Phosphoprotein</keyword>
<dbReference type="CDD" id="cd06225">
    <property type="entry name" value="HAMP"/>
    <property type="match status" value="1"/>
</dbReference>
<dbReference type="InterPro" id="IPR036890">
    <property type="entry name" value="HATPase_C_sf"/>
</dbReference>
<comment type="catalytic activity">
    <reaction evidence="1 14">
        <text>ATP + protein L-histidine = ADP + protein N-phospho-L-histidine.</text>
        <dbReference type="EC" id="2.7.13.3"/>
    </reaction>
</comment>
<keyword evidence="12 14" id="KW-0902">Two-component regulatory system</keyword>
<dbReference type="PROSITE" id="PS50885">
    <property type="entry name" value="HAMP"/>
    <property type="match status" value="1"/>
</dbReference>
<evidence type="ECO:0000259" key="16">
    <source>
        <dbReference type="PROSITE" id="PS50885"/>
    </source>
</evidence>
<dbReference type="EC" id="2.7.13.3" evidence="14"/>
<dbReference type="GO" id="GO:0000155">
    <property type="term" value="F:phosphorelay sensor kinase activity"/>
    <property type="evidence" value="ECO:0007669"/>
    <property type="project" value="InterPro"/>
</dbReference>
<dbReference type="AlphaFoldDB" id="A0A4R4A795"/>
<evidence type="ECO:0000313" key="17">
    <source>
        <dbReference type="EMBL" id="TCW34688.1"/>
    </source>
</evidence>
<feature type="transmembrane region" description="Helical" evidence="14">
    <location>
        <begin position="170"/>
        <end position="190"/>
    </location>
</feature>
<dbReference type="PANTHER" id="PTHR45436:SF15">
    <property type="entry name" value="SENSOR HISTIDINE KINASE CUSS"/>
    <property type="match status" value="1"/>
</dbReference>
<keyword evidence="9 14" id="KW-0418">Kinase</keyword>
<dbReference type="InterPro" id="IPR003594">
    <property type="entry name" value="HATPase_dom"/>
</dbReference>
<comment type="function">
    <text evidence="14">Member of a two-component regulatory system.</text>
</comment>
<dbReference type="InterPro" id="IPR005467">
    <property type="entry name" value="His_kinase_dom"/>
</dbReference>
<evidence type="ECO:0000256" key="3">
    <source>
        <dbReference type="ARBA" id="ARBA00022475"/>
    </source>
</evidence>
<dbReference type="Pfam" id="PF21085">
    <property type="entry name" value="CusS"/>
    <property type="match status" value="1"/>
</dbReference>
<dbReference type="InterPro" id="IPR050428">
    <property type="entry name" value="TCS_sensor_his_kinase"/>
</dbReference>
<dbReference type="EMBL" id="SMDC01000009">
    <property type="protein sequence ID" value="TCW34688.1"/>
    <property type="molecule type" value="Genomic_DNA"/>
</dbReference>
<feature type="domain" description="HAMP" evidence="16">
    <location>
        <begin position="191"/>
        <end position="244"/>
    </location>
</feature>
<dbReference type="PANTHER" id="PTHR45436">
    <property type="entry name" value="SENSOR HISTIDINE KINASE YKOH"/>
    <property type="match status" value="1"/>
</dbReference>
<dbReference type="Gene3D" id="3.30.565.10">
    <property type="entry name" value="Histidine kinase-like ATPase, C-terminal domain"/>
    <property type="match status" value="1"/>
</dbReference>
<evidence type="ECO:0000256" key="9">
    <source>
        <dbReference type="ARBA" id="ARBA00022777"/>
    </source>
</evidence>
<dbReference type="CDD" id="cd00082">
    <property type="entry name" value="HisKA"/>
    <property type="match status" value="1"/>
</dbReference>
<dbReference type="PRINTS" id="PR00344">
    <property type="entry name" value="BCTRLSENSOR"/>
</dbReference>
<comment type="caution">
    <text evidence="17">The sequence shown here is derived from an EMBL/GenBank/DDBJ whole genome shotgun (WGS) entry which is preliminary data.</text>
</comment>